<proteinExistence type="predicted"/>
<reference evidence="1" key="1">
    <citation type="journal article" date="2020" name="Fungal Divers.">
        <title>Resolving the Mortierellaceae phylogeny through synthesis of multi-gene phylogenetics and phylogenomics.</title>
        <authorList>
            <person name="Vandepol N."/>
            <person name="Liber J."/>
            <person name="Desiro A."/>
            <person name="Na H."/>
            <person name="Kennedy M."/>
            <person name="Barry K."/>
            <person name="Grigoriev I.V."/>
            <person name="Miller A.N."/>
            <person name="O'Donnell K."/>
            <person name="Stajich J.E."/>
            <person name="Bonito G."/>
        </authorList>
    </citation>
    <scope>NUCLEOTIDE SEQUENCE</scope>
    <source>
        <strain evidence="1">CK1249</strain>
    </source>
</reference>
<organism evidence="1 2">
    <name type="scientific">Mortierella alpina</name>
    <name type="common">Oleaginous fungus</name>
    <name type="synonym">Mortierella renispora</name>
    <dbReference type="NCBI Taxonomy" id="64518"/>
    <lineage>
        <taxon>Eukaryota</taxon>
        <taxon>Fungi</taxon>
        <taxon>Fungi incertae sedis</taxon>
        <taxon>Mucoromycota</taxon>
        <taxon>Mortierellomycotina</taxon>
        <taxon>Mortierellomycetes</taxon>
        <taxon>Mortierellales</taxon>
        <taxon>Mortierellaceae</taxon>
        <taxon>Mortierella</taxon>
    </lineage>
</organism>
<dbReference type="OrthoDB" id="6513042at2759"/>
<accession>A0A9P6M5N0</accession>
<keyword evidence="2" id="KW-1185">Reference proteome</keyword>
<evidence type="ECO:0000313" key="2">
    <source>
        <dbReference type="Proteomes" id="UP000738359"/>
    </source>
</evidence>
<dbReference type="AlphaFoldDB" id="A0A9P6M5N0"/>
<evidence type="ECO:0000313" key="1">
    <source>
        <dbReference type="EMBL" id="KAF9966747.1"/>
    </source>
</evidence>
<comment type="caution">
    <text evidence="1">The sequence shown here is derived from an EMBL/GenBank/DDBJ whole genome shotgun (WGS) entry which is preliminary data.</text>
</comment>
<protein>
    <submittedName>
        <fullName evidence="1">Uncharacterized protein</fullName>
    </submittedName>
</protein>
<dbReference type="Proteomes" id="UP000738359">
    <property type="component" value="Unassembled WGS sequence"/>
</dbReference>
<sequence>MLENSNEVCAIRLFNAMSEFMMLDNLTEGLTRTPLLPVLLNYVPPELIKGSKTAVFKAPSRVPEKTGCIVLTEEDGIDMEAELADATEHYHLNTEQAAVLRNFAQIVVRAPNWNQKSLDPPVLLVHGVFGAGKR</sequence>
<name>A0A9P6M5N0_MORAP</name>
<dbReference type="EMBL" id="JAAAHY010000131">
    <property type="protein sequence ID" value="KAF9966747.1"/>
    <property type="molecule type" value="Genomic_DNA"/>
</dbReference>
<gene>
    <name evidence="1" type="ORF">BGZ70_001408</name>
</gene>